<organism evidence="3">
    <name type="scientific">Coccidioides posadasii (strain RMSCC 757 / Silveira)</name>
    <name type="common">Valley fever fungus</name>
    <dbReference type="NCBI Taxonomy" id="443226"/>
    <lineage>
        <taxon>Eukaryota</taxon>
        <taxon>Fungi</taxon>
        <taxon>Dikarya</taxon>
        <taxon>Ascomycota</taxon>
        <taxon>Pezizomycotina</taxon>
        <taxon>Eurotiomycetes</taxon>
        <taxon>Eurotiomycetidae</taxon>
        <taxon>Onygenales</taxon>
        <taxon>Onygenaceae</taxon>
        <taxon>Coccidioides</taxon>
    </lineage>
</organism>
<reference evidence="3" key="1">
    <citation type="journal article" date="2010" name="Genome Res.">
        <title>Population genomic sequencing of Coccidioides fungi reveals recent hybridization and transposon control.</title>
        <authorList>
            <person name="Neafsey D.E."/>
            <person name="Barker B.M."/>
            <person name="Sharpton T.J."/>
            <person name="Stajich J.E."/>
            <person name="Park D.J."/>
            <person name="Whiston E."/>
            <person name="Hung C.-Y."/>
            <person name="McMahan C."/>
            <person name="White J."/>
            <person name="Sykes S."/>
            <person name="Heiman D."/>
            <person name="Young S."/>
            <person name="Zeng Q."/>
            <person name="Abouelleil A."/>
            <person name="Aftuck L."/>
            <person name="Bessette D."/>
            <person name="Brown A."/>
            <person name="FitzGerald M."/>
            <person name="Lui A."/>
            <person name="Macdonald J.P."/>
            <person name="Priest M."/>
            <person name="Orbach M.J."/>
            <person name="Galgiani J.N."/>
            <person name="Kirkland T.N."/>
            <person name="Cole G.T."/>
            <person name="Birren B.W."/>
            <person name="Henn M.R."/>
            <person name="Taylor J.W."/>
            <person name="Rounsley S.D."/>
        </authorList>
    </citation>
    <scope>NUCLEOTIDE SEQUENCE [LARGE SCALE GENOMIC DNA]</scope>
    <source>
        <strain evidence="3">RMSCC 757 / Silveira</strain>
    </source>
</reference>
<evidence type="ECO:0000313" key="3">
    <source>
        <dbReference type="Proteomes" id="UP000002497"/>
    </source>
</evidence>
<accession>E9CTU3</accession>
<name>E9CTU3_COCPS</name>
<sequence>MSSLMTSANHLSTSFPLHAPASPPIPSLHHTAGSLPPGDYLRRHVRSHQDPRYSQKKLRKIRGCRHGGQQCRSLLTYSSFCRQAKPFHSAARGCPEEDGLSTKSTNENRGGMGQGKTQLGLISTVPTSASGFRVVLVAHAVSLFRRIKGELPRQLR</sequence>
<reference evidence="3" key="2">
    <citation type="submission" date="2010-03" db="EMBL/GenBank/DDBJ databases">
        <title>The genome sequence of Coccidioides posadasii strain Silveira.</title>
        <authorList>
            <consortium name="The Broad Institute Genome Sequencing Center for Infectious Disease"/>
            <person name="Neafsey D."/>
            <person name="Orbach M."/>
            <person name="Henn M.R."/>
            <person name="Cole G.T."/>
            <person name="Galgiani J."/>
            <person name="Gardner M.J."/>
            <person name="Kirkland T.N."/>
            <person name="Taylor J.W."/>
            <person name="Young S.K."/>
            <person name="Zeng Q."/>
            <person name="Koehrsen M."/>
            <person name="Alvarado L."/>
            <person name="Berlin A."/>
            <person name="Borenstein D."/>
            <person name="Chapman S.B."/>
            <person name="Chen Z."/>
            <person name="Engels R."/>
            <person name="Freedman E."/>
            <person name="Gellesch M."/>
            <person name="Goldberg J."/>
            <person name="Griggs A."/>
            <person name="Gujja S."/>
            <person name="Heilman E."/>
            <person name="Heiman D."/>
            <person name="Howarth C."/>
            <person name="Jen D."/>
            <person name="Larson L."/>
            <person name="Mehta T."/>
            <person name="Neiman D."/>
            <person name="Park D."/>
            <person name="Pearson M."/>
            <person name="Richards J."/>
            <person name="Roberts A."/>
            <person name="Saif S."/>
            <person name="Shea T."/>
            <person name="Shenoy N."/>
            <person name="Sisk P."/>
            <person name="Stolte C."/>
            <person name="Sykes S."/>
            <person name="Walk T."/>
            <person name="White J."/>
            <person name="Yandava C."/>
            <person name="Haas B."/>
            <person name="Nusbaum C."/>
            <person name="Birren B."/>
        </authorList>
    </citation>
    <scope>NUCLEOTIDE SEQUENCE [LARGE SCALE GENOMIC DNA]</scope>
    <source>
        <strain evidence="3">RMSCC 757 / Silveira</strain>
    </source>
</reference>
<dbReference type="EMBL" id="GL636486">
    <property type="protein sequence ID" value="EFW22186.1"/>
    <property type="molecule type" value="Genomic_DNA"/>
</dbReference>
<dbReference type="VEuPathDB" id="FungiDB:CPSG_00085"/>
<feature type="region of interest" description="Disordered" evidence="1">
    <location>
        <begin position="22"/>
        <end position="55"/>
    </location>
</feature>
<feature type="region of interest" description="Disordered" evidence="1">
    <location>
        <begin position="91"/>
        <end position="117"/>
    </location>
</feature>
<dbReference type="Proteomes" id="UP000002497">
    <property type="component" value="Unassembled WGS sequence"/>
</dbReference>
<protein>
    <submittedName>
        <fullName evidence="2">Uncharacterized protein</fullName>
    </submittedName>
</protein>
<dbReference type="HOGENOM" id="CLU_1686399_0_0_1"/>
<dbReference type="AlphaFoldDB" id="E9CTU3"/>
<gene>
    <name evidence="2" type="ORF">CPSG_00085</name>
</gene>
<evidence type="ECO:0000313" key="2">
    <source>
        <dbReference type="EMBL" id="EFW22186.1"/>
    </source>
</evidence>
<evidence type="ECO:0000256" key="1">
    <source>
        <dbReference type="SAM" id="MobiDB-lite"/>
    </source>
</evidence>
<proteinExistence type="predicted"/>
<keyword evidence="3" id="KW-1185">Reference proteome</keyword>